<keyword evidence="2" id="KW-1185">Reference proteome</keyword>
<dbReference type="EMBL" id="SDWS01000001">
    <property type="protein sequence ID" value="RYB96675.1"/>
    <property type="molecule type" value="Genomic_DNA"/>
</dbReference>
<name>A0A4Q2S853_9ACTN</name>
<dbReference type="Proteomes" id="UP000291838">
    <property type="component" value="Unassembled WGS sequence"/>
</dbReference>
<accession>A0A4Q2S853</accession>
<evidence type="ECO:0000313" key="2">
    <source>
        <dbReference type="Proteomes" id="UP000291838"/>
    </source>
</evidence>
<dbReference type="RefSeq" id="WP_129473623.1">
    <property type="nucleotide sequence ID" value="NZ_SDWS01000001.1"/>
</dbReference>
<sequence length="102" mass="11688">MGISMSVRQQLLELGPPMDEGAVAWEIPRDAVSIQDTPLLAGVDPYGYTVFNRVQIEDQLPREIAFLRHELDPTFHQALDELTRLIAVAKQRVHRYVWFEGD</sequence>
<dbReference type="OrthoDB" id="3481175at2"/>
<evidence type="ECO:0000313" key="1">
    <source>
        <dbReference type="EMBL" id="RYB96675.1"/>
    </source>
</evidence>
<organism evidence="1 2">
    <name type="scientific">Nocardioides glacieisoli</name>
    <dbReference type="NCBI Taxonomy" id="1168730"/>
    <lineage>
        <taxon>Bacteria</taxon>
        <taxon>Bacillati</taxon>
        <taxon>Actinomycetota</taxon>
        <taxon>Actinomycetes</taxon>
        <taxon>Propionibacteriales</taxon>
        <taxon>Nocardioidaceae</taxon>
        <taxon>Nocardioides</taxon>
    </lineage>
</organism>
<dbReference type="AlphaFoldDB" id="A0A4Q2S853"/>
<comment type="caution">
    <text evidence="1">The sequence shown here is derived from an EMBL/GenBank/DDBJ whole genome shotgun (WGS) entry which is preliminary data.</text>
</comment>
<reference evidence="1 2" key="1">
    <citation type="submission" date="2019-01" db="EMBL/GenBank/DDBJ databases">
        <title>Novel species of Nocardioides.</title>
        <authorList>
            <person name="Liu Q."/>
            <person name="Xin Y.-H."/>
        </authorList>
    </citation>
    <scope>NUCLEOTIDE SEQUENCE [LARGE SCALE GENOMIC DNA]</scope>
    <source>
        <strain evidence="1 2">HLT3-15</strain>
    </source>
</reference>
<gene>
    <name evidence="1" type="ORF">EUA06_03695</name>
</gene>
<proteinExistence type="predicted"/>
<protein>
    <submittedName>
        <fullName evidence="1">Uncharacterized protein</fullName>
    </submittedName>
</protein>